<keyword evidence="3" id="KW-1185">Reference proteome</keyword>
<evidence type="ECO:0000256" key="1">
    <source>
        <dbReference type="SAM" id="MobiDB-lite"/>
    </source>
</evidence>
<evidence type="ECO:0000313" key="3">
    <source>
        <dbReference type="Proteomes" id="UP000887229"/>
    </source>
</evidence>
<dbReference type="EMBL" id="MU251277">
    <property type="protein sequence ID" value="KAG9250498.1"/>
    <property type="molecule type" value="Genomic_DNA"/>
</dbReference>
<protein>
    <submittedName>
        <fullName evidence="2">Uncharacterized protein</fullName>
    </submittedName>
</protein>
<comment type="caution">
    <text evidence="2">The sequence shown here is derived from an EMBL/GenBank/DDBJ whole genome shotgun (WGS) entry which is preliminary data.</text>
</comment>
<gene>
    <name evidence="2" type="ORF">F5Z01DRAFT_369848</name>
</gene>
<accession>A0A9P8CKL9</accession>
<dbReference type="Proteomes" id="UP000887229">
    <property type="component" value="Unassembled WGS sequence"/>
</dbReference>
<name>A0A9P8CKL9_9HYPO</name>
<reference evidence="2" key="1">
    <citation type="journal article" date="2021" name="IMA Fungus">
        <title>Genomic characterization of three marine fungi, including Emericellopsis atlantica sp. nov. with signatures of a generalist lifestyle and marine biomass degradation.</title>
        <authorList>
            <person name="Hagestad O.C."/>
            <person name="Hou L."/>
            <person name="Andersen J.H."/>
            <person name="Hansen E.H."/>
            <person name="Altermark B."/>
            <person name="Li C."/>
            <person name="Kuhnert E."/>
            <person name="Cox R.J."/>
            <person name="Crous P.W."/>
            <person name="Spatafora J.W."/>
            <person name="Lail K."/>
            <person name="Amirebrahimi M."/>
            <person name="Lipzen A."/>
            <person name="Pangilinan J."/>
            <person name="Andreopoulos W."/>
            <person name="Hayes R.D."/>
            <person name="Ng V."/>
            <person name="Grigoriev I.V."/>
            <person name="Jackson S.A."/>
            <person name="Sutton T.D.S."/>
            <person name="Dobson A.D.W."/>
            <person name="Rama T."/>
        </authorList>
    </citation>
    <scope>NUCLEOTIDE SEQUENCE</scope>
    <source>
        <strain evidence="2">TS7</strain>
    </source>
</reference>
<proteinExistence type="predicted"/>
<sequence length="260" mass="28765">MHIRSSRQCCGTALPRTHRQPQGASHQRQACLTGGPFCVPPRRCCASVGLILVLQRGKGCKICQPRRFLTCFSWLPLLPRSPCVFGSVIGGRQAPHAQSCKEGGDCGEVGCPPSELQLRKRVRQNHPLLNWRCRIAPASNGSPSFTWIVSGLVERARHAGAIKIIQTDTVCQATQRHPASRAVKPCWSVLLVRAKELPMPFRTREPASRMRTLRRTAARPATPLHQHAFCLVIVLSCYQDLQGGARAGRVSEPTRMMGRR</sequence>
<organism evidence="2 3">
    <name type="scientific">Emericellopsis atlantica</name>
    <dbReference type="NCBI Taxonomy" id="2614577"/>
    <lineage>
        <taxon>Eukaryota</taxon>
        <taxon>Fungi</taxon>
        <taxon>Dikarya</taxon>
        <taxon>Ascomycota</taxon>
        <taxon>Pezizomycotina</taxon>
        <taxon>Sordariomycetes</taxon>
        <taxon>Hypocreomycetidae</taxon>
        <taxon>Hypocreales</taxon>
        <taxon>Bionectriaceae</taxon>
        <taxon>Emericellopsis</taxon>
    </lineage>
</organism>
<evidence type="ECO:0000313" key="2">
    <source>
        <dbReference type="EMBL" id="KAG9250498.1"/>
    </source>
</evidence>
<feature type="region of interest" description="Disordered" evidence="1">
    <location>
        <begin position="1"/>
        <end position="21"/>
    </location>
</feature>
<dbReference type="GeneID" id="70290238"/>
<dbReference type="RefSeq" id="XP_046114422.1">
    <property type="nucleotide sequence ID" value="XM_046259335.1"/>
</dbReference>
<dbReference type="AlphaFoldDB" id="A0A9P8CKL9"/>